<dbReference type="GO" id="GO:0030313">
    <property type="term" value="C:cell envelope"/>
    <property type="evidence" value="ECO:0007669"/>
    <property type="project" value="UniProtKB-SubCell"/>
</dbReference>
<protein>
    <recommendedName>
        <fullName evidence="5">Thioredoxin domain-containing protein</fullName>
    </recommendedName>
</protein>
<evidence type="ECO:0000259" key="5">
    <source>
        <dbReference type="PROSITE" id="PS51352"/>
    </source>
</evidence>
<keyword evidence="2" id="KW-0201">Cytochrome c-type biogenesis</keyword>
<accession>A0A382WS42</accession>
<dbReference type="SUPFAM" id="SSF52833">
    <property type="entry name" value="Thioredoxin-like"/>
    <property type="match status" value="1"/>
</dbReference>
<dbReference type="GO" id="GO:0016209">
    <property type="term" value="F:antioxidant activity"/>
    <property type="evidence" value="ECO:0007669"/>
    <property type="project" value="InterPro"/>
</dbReference>
<keyword evidence="4" id="KW-0676">Redox-active center</keyword>
<dbReference type="InterPro" id="IPR013766">
    <property type="entry name" value="Thioredoxin_domain"/>
</dbReference>
<dbReference type="InterPro" id="IPR050553">
    <property type="entry name" value="Thioredoxin_ResA/DsbE_sf"/>
</dbReference>
<dbReference type="PANTHER" id="PTHR42852">
    <property type="entry name" value="THIOL:DISULFIDE INTERCHANGE PROTEIN DSBE"/>
    <property type="match status" value="1"/>
</dbReference>
<feature type="domain" description="Thioredoxin" evidence="5">
    <location>
        <begin position="47"/>
        <end position="202"/>
    </location>
</feature>
<evidence type="ECO:0000256" key="1">
    <source>
        <dbReference type="ARBA" id="ARBA00004196"/>
    </source>
</evidence>
<feature type="non-terminal residue" evidence="6">
    <location>
        <position position="1"/>
    </location>
</feature>
<comment type="subcellular location">
    <subcellularLocation>
        <location evidence="1">Cell envelope</location>
    </subcellularLocation>
</comment>
<keyword evidence="3" id="KW-1015">Disulfide bond</keyword>
<dbReference type="PROSITE" id="PS00194">
    <property type="entry name" value="THIOREDOXIN_1"/>
    <property type="match status" value="1"/>
</dbReference>
<evidence type="ECO:0000256" key="4">
    <source>
        <dbReference type="ARBA" id="ARBA00023284"/>
    </source>
</evidence>
<dbReference type="PANTHER" id="PTHR42852:SF6">
    <property type="entry name" value="THIOL:DISULFIDE INTERCHANGE PROTEIN DSBE"/>
    <property type="match status" value="1"/>
</dbReference>
<organism evidence="6">
    <name type="scientific">marine metagenome</name>
    <dbReference type="NCBI Taxonomy" id="408172"/>
    <lineage>
        <taxon>unclassified sequences</taxon>
        <taxon>metagenomes</taxon>
        <taxon>ecological metagenomes</taxon>
    </lineage>
</organism>
<dbReference type="CDD" id="cd02966">
    <property type="entry name" value="TlpA_like_family"/>
    <property type="match status" value="1"/>
</dbReference>
<reference evidence="6" key="1">
    <citation type="submission" date="2018-05" db="EMBL/GenBank/DDBJ databases">
        <authorList>
            <person name="Lanie J.A."/>
            <person name="Ng W.-L."/>
            <person name="Kazmierczak K.M."/>
            <person name="Andrzejewski T.M."/>
            <person name="Davidsen T.M."/>
            <person name="Wayne K.J."/>
            <person name="Tettelin H."/>
            <person name="Glass J.I."/>
            <person name="Rusch D."/>
            <person name="Podicherti R."/>
            <person name="Tsui H.-C.T."/>
            <person name="Winkler M.E."/>
        </authorList>
    </citation>
    <scope>NUCLEOTIDE SEQUENCE</scope>
</reference>
<dbReference type="InterPro" id="IPR036249">
    <property type="entry name" value="Thioredoxin-like_sf"/>
</dbReference>
<dbReference type="GO" id="GO:0016491">
    <property type="term" value="F:oxidoreductase activity"/>
    <property type="evidence" value="ECO:0007669"/>
    <property type="project" value="InterPro"/>
</dbReference>
<evidence type="ECO:0000256" key="2">
    <source>
        <dbReference type="ARBA" id="ARBA00022748"/>
    </source>
</evidence>
<dbReference type="InterPro" id="IPR000866">
    <property type="entry name" value="AhpC/TSA"/>
</dbReference>
<gene>
    <name evidence="6" type="ORF">METZ01_LOCUS414476</name>
</gene>
<dbReference type="PROSITE" id="PS51352">
    <property type="entry name" value="THIOREDOXIN_2"/>
    <property type="match status" value="1"/>
</dbReference>
<dbReference type="InterPro" id="IPR017937">
    <property type="entry name" value="Thioredoxin_CS"/>
</dbReference>
<dbReference type="AlphaFoldDB" id="A0A382WS42"/>
<proteinExistence type="predicted"/>
<dbReference type="EMBL" id="UINC01162073">
    <property type="protein sequence ID" value="SVD61622.1"/>
    <property type="molecule type" value="Genomic_DNA"/>
</dbReference>
<name>A0A382WS42_9ZZZZ</name>
<evidence type="ECO:0000256" key="3">
    <source>
        <dbReference type="ARBA" id="ARBA00023157"/>
    </source>
</evidence>
<dbReference type="Gene3D" id="3.40.30.10">
    <property type="entry name" value="Glutaredoxin"/>
    <property type="match status" value="1"/>
</dbReference>
<evidence type="ECO:0000313" key="6">
    <source>
        <dbReference type="EMBL" id="SVD61622.1"/>
    </source>
</evidence>
<sequence>VATEPYIPRMMIPLLRIERLQAMLVKALLLVSFVTVGCGDSEGASNTDLASQAPQIPVPDAKQFALGDHAGKVVLVNFWATWCVPCRLEIPALAQLRRDFSTEDVTIVGISTGEYGAPDQVRQRLATYIGQSDINYPIYYDETTEVTLHYNEMAPFINTGIPATLILDQQGRVHKRQLGVPVRDGRLDPHGVLSEDIQRLLDG</sequence>
<dbReference type="Pfam" id="PF00578">
    <property type="entry name" value="AhpC-TSA"/>
    <property type="match status" value="1"/>
</dbReference>
<dbReference type="GO" id="GO:0017004">
    <property type="term" value="P:cytochrome complex assembly"/>
    <property type="evidence" value="ECO:0007669"/>
    <property type="project" value="UniProtKB-KW"/>
</dbReference>